<proteinExistence type="predicted"/>
<gene>
    <name evidence="1" type="ORF">LTR37_011079</name>
</gene>
<evidence type="ECO:0000313" key="1">
    <source>
        <dbReference type="EMBL" id="KAK3709100.1"/>
    </source>
</evidence>
<accession>A0ACC3N4Q6</accession>
<reference evidence="1" key="1">
    <citation type="submission" date="2023-07" db="EMBL/GenBank/DDBJ databases">
        <title>Black Yeasts Isolated from many extreme environments.</title>
        <authorList>
            <person name="Coleine C."/>
            <person name="Stajich J.E."/>
            <person name="Selbmann L."/>
        </authorList>
    </citation>
    <scope>NUCLEOTIDE SEQUENCE</scope>
    <source>
        <strain evidence="1">CCFEE 5714</strain>
    </source>
</reference>
<evidence type="ECO:0000313" key="2">
    <source>
        <dbReference type="Proteomes" id="UP001281147"/>
    </source>
</evidence>
<dbReference type="Proteomes" id="UP001281147">
    <property type="component" value="Unassembled WGS sequence"/>
</dbReference>
<organism evidence="1 2">
    <name type="scientific">Vermiconidia calcicola</name>
    <dbReference type="NCBI Taxonomy" id="1690605"/>
    <lineage>
        <taxon>Eukaryota</taxon>
        <taxon>Fungi</taxon>
        <taxon>Dikarya</taxon>
        <taxon>Ascomycota</taxon>
        <taxon>Pezizomycotina</taxon>
        <taxon>Dothideomycetes</taxon>
        <taxon>Dothideomycetidae</taxon>
        <taxon>Mycosphaerellales</taxon>
        <taxon>Extremaceae</taxon>
        <taxon>Vermiconidia</taxon>
    </lineage>
</organism>
<keyword evidence="2" id="KW-1185">Reference proteome</keyword>
<comment type="caution">
    <text evidence="1">The sequence shown here is derived from an EMBL/GenBank/DDBJ whole genome shotgun (WGS) entry which is preliminary data.</text>
</comment>
<dbReference type="EMBL" id="JAUTXU010000095">
    <property type="protein sequence ID" value="KAK3709100.1"/>
    <property type="molecule type" value="Genomic_DNA"/>
</dbReference>
<protein>
    <submittedName>
        <fullName evidence="1">Uncharacterized protein</fullName>
    </submittedName>
</protein>
<sequence>MVATFRSYAYWCFIGIFGPELVIWVAWRQFISAKALNDQLRRDNILPHNWTIPHGFYALMGGFVFDTQESFPAEPNPFATGIDRVSVTPKGIKLLASCGHLPSLSGEEIADKSKIDELGKVFACIQATWLVVQICTRLGLHLPVTLLEVSTASHVLCALVIYGLWWHKPRKVSEPTILRGAWTGPLAAFMMMSSQVGQDQMLPGFRMEGDSCEISQLKFYAERVDEVSDLEEPCDRIDKPQERKHIRHFRIRAKSGLPQLEQTNNDHELIEEGEDLQSQLTRTRWQLACKAVEQYPAVRQMLRHPVTDLDRRYHVALAAYPEMPEKFRKASHEEKASGSPDSWWECGSQHLVVAVASNWPHDGLLRTTGGLVVGATLWIASIGFTAVHIAAWHADFPSGVEAWFWRSSALYIAFSGLLWASLHVLAETWAKLWWAWYDIMSGNASRLMMVLVTIVCSICGCAYLVARMFLIIEAFICLRSLTIASYVVPSWTLGVPHVG</sequence>
<name>A0ACC3N4Q6_9PEZI</name>